<dbReference type="GO" id="GO:0006457">
    <property type="term" value="P:protein folding"/>
    <property type="evidence" value="ECO:0007669"/>
    <property type="project" value="InterPro"/>
</dbReference>
<evidence type="ECO:0000256" key="4">
    <source>
        <dbReference type="ARBA" id="ARBA00023186"/>
    </source>
</evidence>
<dbReference type="HAMAP" id="MF_00822">
    <property type="entry name" value="UreE"/>
    <property type="match status" value="1"/>
</dbReference>
<evidence type="ECO:0000259" key="7">
    <source>
        <dbReference type="SMART" id="SM00988"/>
    </source>
</evidence>
<comment type="function">
    <text evidence="5">Involved in urease metallocenter assembly. Binds nickel. Probably functions as a nickel donor during metallocenter assembly.</text>
</comment>
<evidence type="ECO:0000256" key="3">
    <source>
        <dbReference type="ARBA" id="ARBA00022596"/>
    </source>
</evidence>
<dbReference type="Proteomes" id="UP000019460">
    <property type="component" value="Unassembled WGS sequence"/>
</dbReference>
<dbReference type="RefSeq" id="WP_043749025.1">
    <property type="nucleotide sequence ID" value="NZ_AONC01000006.1"/>
</dbReference>
<dbReference type="GO" id="GO:0051082">
    <property type="term" value="F:unfolded protein binding"/>
    <property type="evidence" value="ECO:0007669"/>
    <property type="project" value="UniProtKB-UniRule"/>
</dbReference>
<dbReference type="SUPFAM" id="SSF69287">
    <property type="entry name" value="Urease metallochaperone UreE, N-terminal domain"/>
    <property type="match status" value="1"/>
</dbReference>
<comment type="subcellular location">
    <subcellularLocation>
        <location evidence="1 5">Cytoplasm</location>
    </subcellularLocation>
</comment>
<accession>W9VI82</accession>
<feature type="region of interest" description="Disordered" evidence="6">
    <location>
        <begin position="133"/>
        <end position="153"/>
    </location>
</feature>
<dbReference type="CDD" id="cd00571">
    <property type="entry name" value="UreE"/>
    <property type="match status" value="1"/>
</dbReference>
<dbReference type="Gene3D" id="3.30.70.790">
    <property type="entry name" value="UreE, C-terminal domain"/>
    <property type="match status" value="1"/>
</dbReference>
<keyword evidence="9" id="KW-1185">Reference proteome</keyword>
<proteinExistence type="inferred from homology"/>
<evidence type="ECO:0000256" key="5">
    <source>
        <dbReference type="HAMAP-Rule" id="MF_00822"/>
    </source>
</evidence>
<dbReference type="PIRSF" id="PIRSF036402">
    <property type="entry name" value="Ureas_acces_UreE"/>
    <property type="match status" value="1"/>
</dbReference>
<dbReference type="GO" id="GO:0016151">
    <property type="term" value="F:nickel cation binding"/>
    <property type="evidence" value="ECO:0007669"/>
    <property type="project" value="UniProtKB-UniRule"/>
</dbReference>
<dbReference type="GO" id="GO:0065003">
    <property type="term" value="P:protein-containing complex assembly"/>
    <property type="evidence" value="ECO:0007669"/>
    <property type="project" value="InterPro"/>
</dbReference>
<dbReference type="eggNOG" id="COG2371">
    <property type="taxonomic scope" value="Bacteria"/>
</dbReference>
<dbReference type="PATRIC" id="fig|1249627.3.peg.552"/>
<dbReference type="AlphaFoldDB" id="W9VI82"/>
<feature type="domain" description="UreE urease accessory N-terminal" evidence="7">
    <location>
        <begin position="1"/>
        <end position="64"/>
    </location>
</feature>
<dbReference type="EMBL" id="AONC01000006">
    <property type="protein sequence ID" value="EXJ16731.1"/>
    <property type="molecule type" value="Genomic_DNA"/>
</dbReference>
<name>W9VI82_9GAMM</name>
<dbReference type="NCBIfam" id="NF009751">
    <property type="entry name" value="PRK13261.1-1"/>
    <property type="match status" value="1"/>
</dbReference>
<comment type="similarity">
    <text evidence="5">Belongs to the UreE family.</text>
</comment>
<comment type="caution">
    <text evidence="8">The sequence shown here is derived from an EMBL/GenBank/DDBJ whole genome shotgun (WGS) entry which is preliminary data.</text>
</comment>
<dbReference type="Gene3D" id="2.60.260.20">
    <property type="entry name" value="Urease metallochaperone UreE, N-terminal domain"/>
    <property type="match status" value="1"/>
</dbReference>
<evidence type="ECO:0000256" key="1">
    <source>
        <dbReference type="ARBA" id="ARBA00004496"/>
    </source>
</evidence>
<dbReference type="InterPro" id="IPR036118">
    <property type="entry name" value="UreE_N_sf"/>
</dbReference>
<reference evidence="8 9" key="1">
    <citation type="submission" date="2012-11" db="EMBL/GenBank/DDBJ databases">
        <title>Genome assembly of Thiorhodococcus sp. AK35.</title>
        <authorList>
            <person name="Nupur N."/>
            <person name="Khatri I."/>
            <person name="Subramanian S."/>
            <person name="Pinnaka A."/>
        </authorList>
    </citation>
    <scope>NUCLEOTIDE SEQUENCE [LARGE SCALE GENOMIC DNA]</scope>
    <source>
        <strain evidence="8 9">AK35</strain>
    </source>
</reference>
<evidence type="ECO:0000313" key="9">
    <source>
        <dbReference type="Proteomes" id="UP000019460"/>
    </source>
</evidence>
<sequence>MIRLTRKSDQAVDTGVSLTLTYDQRIRSRLRVLLDDGREAGIFLERGICLRDGDSLISEDGLAVRVRAGDEALSCVRCDDPLLFARACYHLGNRHVALQIGPGRLSYPHDHVLDAMLRGLGLEVGLEQAPFEPEPGAYGAGHHAHDHRHHHDG</sequence>
<protein>
    <recommendedName>
        <fullName evidence="5">Urease accessory protein UreE</fullName>
    </recommendedName>
</protein>
<dbReference type="InterPro" id="IPR012406">
    <property type="entry name" value="UreE"/>
</dbReference>
<dbReference type="OrthoDB" id="5421304at2"/>
<dbReference type="SMART" id="SM00988">
    <property type="entry name" value="UreE_N"/>
    <property type="match status" value="1"/>
</dbReference>
<keyword evidence="3 5" id="KW-0533">Nickel</keyword>
<dbReference type="SUPFAM" id="SSF69737">
    <property type="entry name" value="Urease metallochaperone UreE, C-terminal domain"/>
    <property type="match status" value="1"/>
</dbReference>
<evidence type="ECO:0000313" key="8">
    <source>
        <dbReference type="EMBL" id="EXJ16731.1"/>
    </source>
</evidence>
<dbReference type="GO" id="GO:0019627">
    <property type="term" value="P:urea metabolic process"/>
    <property type="evidence" value="ECO:0007669"/>
    <property type="project" value="InterPro"/>
</dbReference>
<organism evidence="8 9">
    <name type="scientific">Imhoffiella purpurea</name>
    <dbReference type="NCBI Taxonomy" id="1249627"/>
    <lineage>
        <taxon>Bacteria</taxon>
        <taxon>Pseudomonadati</taxon>
        <taxon>Pseudomonadota</taxon>
        <taxon>Gammaproteobacteria</taxon>
        <taxon>Chromatiales</taxon>
        <taxon>Chromatiaceae</taxon>
        <taxon>Imhoffiella</taxon>
    </lineage>
</organism>
<dbReference type="Pfam" id="PF02814">
    <property type="entry name" value="UreE_N"/>
    <property type="match status" value="1"/>
</dbReference>
<keyword evidence="4 5" id="KW-0143">Chaperone</keyword>
<feature type="compositionally biased region" description="Basic residues" evidence="6">
    <location>
        <begin position="142"/>
        <end position="153"/>
    </location>
</feature>
<dbReference type="Pfam" id="PF05194">
    <property type="entry name" value="UreE_C"/>
    <property type="match status" value="1"/>
</dbReference>
<dbReference type="GO" id="GO:0005737">
    <property type="term" value="C:cytoplasm"/>
    <property type="evidence" value="ECO:0007669"/>
    <property type="project" value="UniProtKB-SubCell"/>
</dbReference>
<keyword evidence="2 5" id="KW-0963">Cytoplasm</keyword>
<dbReference type="InterPro" id="IPR007864">
    <property type="entry name" value="UreE_C_dom"/>
</dbReference>
<evidence type="ECO:0000256" key="6">
    <source>
        <dbReference type="SAM" id="MobiDB-lite"/>
    </source>
</evidence>
<evidence type="ECO:0000256" key="2">
    <source>
        <dbReference type="ARBA" id="ARBA00022490"/>
    </source>
</evidence>
<gene>
    <name evidence="5" type="primary">ureE</name>
    <name evidence="8" type="ORF">D779_3408</name>
</gene>
<dbReference type="InterPro" id="IPR004029">
    <property type="entry name" value="UreE_N"/>
</dbReference>
<dbReference type="STRING" id="1249627.D779_3408"/>